<dbReference type="Gene3D" id="6.10.140.1990">
    <property type="match status" value="1"/>
</dbReference>
<keyword evidence="7" id="KW-1185">Reference proteome</keyword>
<feature type="domain" description="CusB-like beta-barrel" evidence="4">
    <location>
        <begin position="229"/>
        <end position="305"/>
    </location>
</feature>
<dbReference type="InterPro" id="IPR006143">
    <property type="entry name" value="RND_pump_MFP"/>
</dbReference>
<dbReference type="SUPFAM" id="SSF111369">
    <property type="entry name" value="HlyD-like secretion proteins"/>
    <property type="match status" value="1"/>
</dbReference>
<dbReference type="PANTHER" id="PTHR30097">
    <property type="entry name" value="CATION EFFLUX SYSTEM PROTEIN CUSB"/>
    <property type="match status" value="1"/>
</dbReference>
<dbReference type="InterPro" id="IPR030190">
    <property type="entry name" value="MacA_alpha-hairpin_sf"/>
</dbReference>
<evidence type="ECO:0000256" key="2">
    <source>
        <dbReference type="ARBA" id="ARBA00022448"/>
    </source>
</evidence>
<evidence type="ECO:0000313" key="6">
    <source>
        <dbReference type="EMBL" id="RNL82734.1"/>
    </source>
</evidence>
<evidence type="ECO:0000256" key="1">
    <source>
        <dbReference type="ARBA" id="ARBA00009477"/>
    </source>
</evidence>
<keyword evidence="2" id="KW-0813">Transport</keyword>
<evidence type="ECO:0000313" key="7">
    <source>
        <dbReference type="Proteomes" id="UP000267469"/>
    </source>
</evidence>
<comment type="similarity">
    <text evidence="1">Belongs to the membrane fusion protein (MFP) (TC 8.A.1) family.</text>
</comment>
<keyword evidence="3" id="KW-0175">Coiled coil</keyword>
<dbReference type="Gene3D" id="2.40.50.100">
    <property type="match status" value="1"/>
</dbReference>
<sequence length="382" mass="42053">MKRLSHNENNTSGKRKISTLFTAATVFVILPFFLSCKEKMPETSKAERYCLDESFREDIVLEPARLQPVQERIALTGIVQSNPDRVVPFTSLVGGVVSRTYFSLGDVVSKGQVLAEIQSSELNNLQSERKSLEGEIAVVERELSSVKSMYEDGIASHKDFLTAQSELKTKQAALENVTATLGLYGSSKGKDGFQVKAPMSGVITEKNITSGMQISAEGNTLFTVADLSEVWVILNIYAGNVTKLHVGQEVDIRTLSYQDKVFKGTITSISQVFDNEERVLKAWVVIPNENQELKPGMSADIIAQKQQGTEAVTIPTGSLIFNNNRNFIVVYKDDCDLQVRQAEIISKNGNVAYISGGVEAGEQVVTRNQLLIYEKIKDAGNN</sequence>
<dbReference type="Gene3D" id="2.40.30.170">
    <property type="match status" value="1"/>
</dbReference>
<protein>
    <submittedName>
        <fullName evidence="6">Efflux RND transporter periplasmic adaptor subunit</fullName>
    </submittedName>
</protein>
<evidence type="ECO:0000259" key="5">
    <source>
        <dbReference type="Pfam" id="PF25973"/>
    </source>
</evidence>
<dbReference type="GO" id="GO:0022857">
    <property type="term" value="F:transmembrane transporter activity"/>
    <property type="evidence" value="ECO:0007669"/>
    <property type="project" value="InterPro"/>
</dbReference>
<dbReference type="GO" id="GO:1990961">
    <property type="term" value="P:xenobiotic detoxification by transmembrane export across the plasma membrane"/>
    <property type="evidence" value="ECO:0007669"/>
    <property type="project" value="InterPro"/>
</dbReference>
<dbReference type="GO" id="GO:1990195">
    <property type="term" value="C:macrolide transmembrane transporter complex"/>
    <property type="evidence" value="ECO:0007669"/>
    <property type="project" value="InterPro"/>
</dbReference>
<proteinExistence type="inferred from homology"/>
<name>A0A3N0E4F9_SINP1</name>
<gene>
    <name evidence="6" type="ORF">ED312_16410</name>
</gene>
<evidence type="ECO:0000256" key="3">
    <source>
        <dbReference type="SAM" id="Coils"/>
    </source>
</evidence>
<dbReference type="Pfam" id="PF25954">
    <property type="entry name" value="Beta-barrel_RND_2"/>
    <property type="match status" value="1"/>
</dbReference>
<dbReference type="GO" id="GO:0019898">
    <property type="term" value="C:extrinsic component of membrane"/>
    <property type="evidence" value="ECO:0007669"/>
    <property type="project" value="InterPro"/>
</dbReference>
<dbReference type="Pfam" id="PF25973">
    <property type="entry name" value="BSH_CzcB"/>
    <property type="match status" value="1"/>
</dbReference>
<dbReference type="InterPro" id="IPR051909">
    <property type="entry name" value="MFP_Cation_Efflux"/>
</dbReference>
<dbReference type="PANTHER" id="PTHR30097:SF4">
    <property type="entry name" value="SLR6042 PROTEIN"/>
    <property type="match status" value="1"/>
</dbReference>
<dbReference type="GO" id="GO:0030313">
    <property type="term" value="C:cell envelope"/>
    <property type="evidence" value="ECO:0007669"/>
    <property type="project" value="TreeGrafter"/>
</dbReference>
<dbReference type="NCBIfam" id="TIGR01730">
    <property type="entry name" value="RND_mfp"/>
    <property type="match status" value="1"/>
</dbReference>
<organism evidence="6 7">
    <name type="scientific">Sinomicrobium pectinilyticum</name>
    <dbReference type="NCBI Taxonomy" id="1084421"/>
    <lineage>
        <taxon>Bacteria</taxon>
        <taxon>Pseudomonadati</taxon>
        <taxon>Bacteroidota</taxon>
        <taxon>Flavobacteriia</taxon>
        <taxon>Flavobacteriales</taxon>
        <taxon>Flavobacteriaceae</taxon>
        <taxon>Sinomicrobium</taxon>
    </lineage>
</organism>
<dbReference type="InterPro" id="IPR058792">
    <property type="entry name" value="Beta-barrel_RND_2"/>
</dbReference>
<dbReference type="RefSeq" id="WP_123217107.1">
    <property type="nucleotide sequence ID" value="NZ_RJTM01000109.1"/>
</dbReference>
<feature type="coiled-coil region" evidence="3">
    <location>
        <begin position="115"/>
        <end position="149"/>
    </location>
</feature>
<dbReference type="OrthoDB" id="9806939at2"/>
<comment type="caution">
    <text evidence="6">The sequence shown here is derived from an EMBL/GenBank/DDBJ whole genome shotgun (WGS) entry which is preliminary data.</text>
</comment>
<dbReference type="Proteomes" id="UP000267469">
    <property type="component" value="Unassembled WGS sequence"/>
</dbReference>
<dbReference type="GO" id="GO:0060003">
    <property type="term" value="P:copper ion export"/>
    <property type="evidence" value="ECO:0007669"/>
    <property type="project" value="TreeGrafter"/>
</dbReference>
<dbReference type="InterPro" id="IPR058647">
    <property type="entry name" value="BSH_CzcB-like"/>
</dbReference>
<evidence type="ECO:0000259" key="4">
    <source>
        <dbReference type="Pfam" id="PF25954"/>
    </source>
</evidence>
<dbReference type="AlphaFoldDB" id="A0A3N0E4F9"/>
<dbReference type="GO" id="GO:0015679">
    <property type="term" value="P:plasma membrane copper ion transport"/>
    <property type="evidence" value="ECO:0007669"/>
    <property type="project" value="TreeGrafter"/>
</dbReference>
<dbReference type="Gene3D" id="2.40.420.20">
    <property type="match status" value="1"/>
</dbReference>
<reference evidence="6 7" key="1">
    <citation type="submission" date="2018-10" db="EMBL/GenBank/DDBJ databases">
        <title>Sinomicrobium pectinilyticum sp. nov., a pectinase-producing bacterium isolated from alkaline and saline soil, and emended description of the genus Sinomicrobium.</title>
        <authorList>
            <person name="Cheng B."/>
            <person name="Li C."/>
            <person name="Lai Q."/>
            <person name="Du M."/>
            <person name="Shao Z."/>
            <person name="Xu P."/>
            <person name="Yang C."/>
        </authorList>
    </citation>
    <scope>NUCLEOTIDE SEQUENCE [LARGE SCALE GENOMIC DNA]</scope>
    <source>
        <strain evidence="6 7">5DNS001</strain>
    </source>
</reference>
<accession>A0A3N0E4F9</accession>
<dbReference type="EMBL" id="RJTM01000109">
    <property type="protein sequence ID" value="RNL82734.1"/>
    <property type="molecule type" value="Genomic_DNA"/>
</dbReference>
<feature type="domain" description="CzcB-like barrel-sandwich hybrid" evidence="5">
    <location>
        <begin position="91"/>
        <end position="226"/>
    </location>
</feature>
<dbReference type="FunFam" id="2.40.30.170:FF:000010">
    <property type="entry name" value="Efflux RND transporter periplasmic adaptor subunit"/>
    <property type="match status" value="1"/>
</dbReference>